<reference evidence="2" key="1">
    <citation type="submission" date="2020-05" db="EMBL/GenBank/DDBJ databases">
        <authorList>
            <person name="Chiriac C."/>
            <person name="Salcher M."/>
            <person name="Ghai R."/>
            <person name="Kavagutti S V."/>
        </authorList>
    </citation>
    <scope>NUCLEOTIDE SEQUENCE</scope>
</reference>
<evidence type="ECO:0000313" key="1">
    <source>
        <dbReference type="EMBL" id="CAB4128403.1"/>
    </source>
</evidence>
<organism evidence="2">
    <name type="scientific">uncultured Caudovirales phage</name>
    <dbReference type="NCBI Taxonomy" id="2100421"/>
    <lineage>
        <taxon>Viruses</taxon>
        <taxon>Duplodnaviria</taxon>
        <taxon>Heunggongvirae</taxon>
        <taxon>Uroviricota</taxon>
        <taxon>Caudoviricetes</taxon>
        <taxon>Peduoviridae</taxon>
        <taxon>Maltschvirus</taxon>
        <taxon>Maltschvirus maltsch</taxon>
    </lineage>
</organism>
<proteinExistence type="predicted"/>
<dbReference type="EMBL" id="LR798264">
    <property type="protein sequence ID" value="CAB5218485.1"/>
    <property type="molecule type" value="Genomic_DNA"/>
</dbReference>
<evidence type="ECO:0000313" key="2">
    <source>
        <dbReference type="EMBL" id="CAB5218485.1"/>
    </source>
</evidence>
<protein>
    <submittedName>
        <fullName evidence="2">Uncharacterized protein</fullName>
    </submittedName>
</protein>
<sequence length="120" mass="13642">MITLLIYLTCTLGTCITMPLIVTPEAAAIATCESGDTVTYGSYELHARSATSDGGIWQFNDSTYMWLNGYDHAELDTPRNQYDTFVYLWNGGRGWRHWSSSKSCWDKWLVIDVDDKAVMR</sequence>
<dbReference type="EMBL" id="LR796224">
    <property type="protein sequence ID" value="CAB4128403.1"/>
    <property type="molecule type" value="Genomic_DNA"/>
</dbReference>
<accession>A0A6J7WP73</accession>
<gene>
    <name evidence="1" type="ORF">UFOVP107_29</name>
    <name evidence="2" type="ORF">UFOVP214_22</name>
</gene>
<dbReference type="Gene3D" id="1.10.530.10">
    <property type="match status" value="1"/>
</dbReference>
<name>A0A6J7WP73_9CAUD</name>